<dbReference type="EMBL" id="JARBDR010000923">
    <property type="protein sequence ID" value="KAJ8298467.1"/>
    <property type="molecule type" value="Genomic_DNA"/>
</dbReference>
<dbReference type="InterPro" id="IPR008936">
    <property type="entry name" value="Rho_GTPase_activation_prot"/>
</dbReference>
<dbReference type="SUPFAM" id="SSF50044">
    <property type="entry name" value="SH3-domain"/>
    <property type="match status" value="1"/>
</dbReference>
<dbReference type="PANTHER" id="PTHR12552">
    <property type="entry name" value="OLIGOPHRENIN 1"/>
    <property type="match status" value="1"/>
</dbReference>
<evidence type="ECO:0008006" key="8">
    <source>
        <dbReference type="Google" id="ProtNLM"/>
    </source>
</evidence>
<feature type="compositionally biased region" description="Polar residues" evidence="3">
    <location>
        <begin position="296"/>
        <end position="305"/>
    </location>
</feature>
<keyword evidence="7" id="KW-1185">Reference proteome</keyword>
<proteinExistence type="predicted"/>
<evidence type="ECO:0000259" key="4">
    <source>
        <dbReference type="PROSITE" id="PS50002"/>
    </source>
</evidence>
<reference evidence="6 7" key="1">
    <citation type="submission" date="2022-12" db="EMBL/GenBank/DDBJ databases">
        <title>Chromosome-level genome of Tegillarca granosa.</title>
        <authorList>
            <person name="Kim J."/>
        </authorList>
    </citation>
    <scope>NUCLEOTIDE SEQUENCE [LARGE SCALE GENOMIC DNA]</scope>
    <source>
        <strain evidence="6">Teg-2019</strain>
        <tissue evidence="6">Adductor muscle</tissue>
    </source>
</reference>
<dbReference type="SMART" id="SM00326">
    <property type="entry name" value="SH3"/>
    <property type="match status" value="1"/>
</dbReference>
<evidence type="ECO:0000256" key="2">
    <source>
        <dbReference type="PROSITE-ProRule" id="PRU00192"/>
    </source>
</evidence>
<dbReference type="PROSITE" id="PS50238">
    <property type="entry name" value="RHOGAP"/>
    <property type="match status" value="1"/>
</dbReference>
<feature type="domain" description="Rho-GAP" evidence="5">
    <location>
        <begin position="1"/>
        <end position="193"/>
    </location>
</feature>
<dbReference type="Pfam" id="PF00620">
    <property type="entry name" value="RhoGAP"/>
    <property type="match status" value="1"/>
</dbReference>
<dbReference type="CDD" id="cd11882">
    <property type="entry name" value="SH3_GRAF-like"/>
    <property type="match status" value="1"/>
</dbReference>
<evidence type="ECO:0000313" key="7">
    <source>
        <dbReference type="Proteomes" id="UP001217089"/>
    </source>
</evidence>
<dbReference type="InterPro" id="IPR036028">
    <property type="entry name" value="SH3-like_dom_sf"/>
</dbReference>
<dbReference type="PANTHER" id="PTHR12552:SF1">
    <property type="entry name" value="RHO GTPASE-ACTIVATING PROTEIN GRAF"/>
    <property type="match status" value="1"/>
</dbReference>
<dbReference type="InterPro" id="IPR000198">
    <property type="entry name" value="RhoGAP_dom"/>
</dbReference>
<dbReference type="Gene3D" id="1.10.555.10">
    <property type="entry name" value="Rho GTPase activation protein"/>
    <property type="match status" value="1"/>
</dbReference>
<name>A0ABQ9E4G8_TEGGR</name>
<dbReference type="SUPFAM" id="SSF48350">
    <property type="entry name" value="GTPase activation domain, GAP"/>
    <property type="match status" value="1"/>
</dbReference>
<dbReference type="SMART" id="SM00324">
    <property type="entry name" value="RhoGAP"/>
    <property type="match status" value="1"/>
</dbReference>
<evidence type="ECO:0000256" key="1">
    <source>
        <dbReference type="ARBA" id="ARBA00022443"/>
    </source>
</evidence>
<evidence type="ECO:0000313" key="6">
    <source>
        <dbReference type="EMBL" id="KAJ8298467.1"/>
    </source>
</evidence>
<dbReference type="InterPro" id="IPR001452">
    <property type="entry name" value="SH3_domain"/>
</dbReference>
<evidence type="ECO:0000256" key="3">
    <source>
        <dbReference type="SAM" id="MobiDB-lite"/>
    </source>
</evidence>
<dbReference type="PROSITE" id="PS50002">
    <property type="entry name" value="SH3"/>
    <property type="match status" value="1"/>
</dbReference>
<dbReference type="Gene3D" id="2.30.30.40">
    <property type="entry name" value="SH3 Domains"/>
    <property type="match status" value="1"/>
</dbReference>
<feature type="domain" description="SH3" evidence="4">
    <location>
        <begin position="360"/>
        <end position="419"/>
    </location>
</feature>
<keyword evidence="1 2" id="KW-0728">SH3 domain</keyword>
<feature type="compositionally biased region" description="Low complexity" evidence="3">
    <location>
        <begin position="273"/>
        <end position="295"/>
    </location>
</feature>
<evidence type="ECO:0000259" key="5">
    <source>
        <dbReference type="PROSITE" id="PS50238"/>
    </source>
</evidence>
<dbReference type="InterPro" id="IPR047234">
    <property type="entry name" value="GRAF_fam"/>
</dbReference>
<comment type="caution">
    <text evidence="6">The sequence shown here is derived from an EMBL/GenBank/DDBJ whole genome shotgun (WGS) entry which is preliminary data.</text>
</comment>
<dbReference type="Proteomes" id="UP001217089">
    <property type="component" value="Unassembled WGS sequence"/>
</dbReference>
<gene>
    <name evidence="6" type="ORF">KUTeg_024998</name>
</gene>
<accession>A0ABQ9E4G8</accession>
<sequence length="419" mass="46385">MTLLLETALLDDIGFNFIKKCLSVVESRGLNEQGLYRVVGVNSKVNKLIAMGLDPKKKDKIQLDDPQQFEIKTITSAVKNYLRSLPEPLMTYKLHNQFIAAAKQETNTLRVHDIHTLVHKLPEPNFEMLELLMAHLQKIADNSDRNFMNVANIGVCFGPTLMRSEEESVAAIMDIKFCNIIVEILILNYEKIFKTPPEGADIADCRVMPQAGQVSNKCVAPVTNHTMMDNRISLVQQPVYANKAPVYPSYAVKQATKLRAVDIYNPTTGGFETHAGSSTSGSSDSLNSSQSNHLSMNTSSPQLDSTRQRGPVYTNVNALANRYNLMSGSDIPTLTSSMGSMSASYTGSLMGPGSHSINKPKKRTVRTLYQCTAENDTELSFEPNLIIHHVRPSKEPGWLEGTLNGKTGLLPENYVEYID</sequence>
<organism evidence="6 7">
    <name type="scientific">Tegillarca granosa</name>
    <name type="common">Malaysian cockle</name>
    <name type="synonym">Anadara granosa</name>
    <dbReference type="NCBI Taxonomy" id="220873"/>
    <lineage>
        <taxon>Eukaryota</taxon>
        <taxon>Metazoa</taxon>
        <taxon>Spiralia</taxon>
        <taxon>Lophotrochozoa</taxon>
        <taxon>Mollusca</taxon>
        <taxon>Bivalvia</taxon>
        <taxon>Autobranchia</taxon>
        <taxon>Pteriomorphia</taxon>
        <taxon>Arcoida</taxon>
        <taxon>Arcoidea</taxon>
        <taxon>Arcidae</taxon>
        <taxon>Tegillarca</taxon>
    </lineage>
</organism>
<dbReference type="Pfam" id="PF14604">
    <property type="entry name" value="SH3_9"/>
    <property type="match status" value="1"/>
</dbReference>
<protein>
    <recommendedName>
        <fullName evidence="8">Rho GTPase-activating protein 26</fullName>
    </recommendedName>
</protein>
<feature type="region of interest" description="Disordered" evidence="3">
    <location>
        <begin position="272"/>
        <end position="310"/>
    </location>
</feature>